<keyword evidence="3" id="KW-1185">Reference proteome</keyword>
<proteinExistence type="predicted"/>
<dbReference type="Proteomes" id="UP001189624">
    <property type="component" value="Chromosome 9"/>
</dbReference>
<organism evidence="2 3">
    <name type="scientific">Sphenostylis stenocarpa</name>
    <dbReference type="NCBI Taxonomy" id="92480"/>
    <lineage>
        <taxon>Eukaryota</taxon>
        <taxon>Viridiplantae</taxon>
        <taxon>Streptophyta</taxon>
        <taxon>Embryophyta</taxon>
        <taxon>Tracheophyta</taxon>
        <taxon>Spermatophyta</taxon>
        <taxon>Magnoliopsida</taxon>
        <taxon>eudicotyledons</taxon>
        <taxon>Gunneridae</taxon>
        <taxon>Pentapetalae</taxon>
        <taxon>rosids</taxon>
        <taxon>fabids</taxon>
        <taxon>Fabales</taxon>
        <taxon>Fabaceae</taxon>
        <taxon>Papilionoideae</taxon>
        <taxon>50 kb inversion clade</taxon>
        <taxon>NPAAA clade</taxon>
        <taxon>indigoferoid/millettioid clade</taxon>
        <taxon>Phaseoleae</taxon>
        <taxon>Sphenostylis</taxon>
    </lineage>
</organism>
<evidence type="ECO:0000313" key="3">
    <source>
        <dbReference type="Proteomes" id="UP001189624"/>
    </source>
</evidence>
<gene>
    <name evidence="2" type="ORF">AYBTSS11_LOCUS26156</name>
</gene>
<evidence type="ECO:0000313" key="2">
    <source>
        <dbReference type="EMBL" id="CAJ1974087.1"/>
    </source>
</evidence>
<dbReference type="EMBL" id="OY731406">
    <property type="protein sequence ID" value="CAJ1974087.1"/>
    <property type="molecule type" value="Genomic_DNA"/>
</dbReference>
<reference evidence="2" key="1">
    <citation type="submission" date="2023-10" db="EMBL/GenBank/DDBJ databases">
        <authorList>
            <person name="Domelevo Entfellner J.-B."/>
        </authorList>
    </citation>
    <scope>NUCLEOTIDE SEQUENCE</scope>
</reference>
<name>A0AA86TP25_9FABA</name>
<accession>A0AA86TP25</accession>
<sequence>MPREAFISCDWVNATVWLLSPTQPFTHSHKPSSLFQSYPTASHCLPSHAPNTTHSTPAHAPHSPLSQLGLSPVLMKKLLIEGPSLYLLTEPWLVNARGANHFPRTKLSPQVPPPSPQ</sequence>
<evidence type="ECO:0000256" key="1">
    <source>
        <dbReference type="SAM" id="MobiDB-lite"/>
    </source>
</evidence>
<protein>
    <submittedName>
        <fullName evidence="2">Uncharacterized protein</fullName>
    </submittedName>
</protein>
<dbReference type="AlphaFoldDB" id="A0AA86TP25"/>
<feature type="region of interest" description="Disordered" evidence="1">
    <location>
        <begin position="45"/>
        <end position="66"/>
    </location>
</feature>
<dbReference type="Gramene" id="rna-AYBTSS11_LOCUS26156">
    <property type="protein sequence ID" value="CAJ1974087.1"/>
    <property type="gene ID" value="gene-AYBTSS11_LOCUS26156"/>
</dbReference>